<dbReference type="Pfam" id="PF04588">
    <property type="entry name" value="HIG_1_N"/>
    <property type="match status" value="1"/>
</dbReference>
<reference evidence="9" key="2">
    <citation type="journal article" date="2007" name="PLoS Biol.">
        <title>Survey sequencing and comparative analysis of the elephant shark (Callorhinchus milii) genome.</title>
        <authorList>
            <person name="Venkatesh B."/>
            <person name="Kirkness E.F."/>
            <person name="Loh Y.H."/>
            <person name="Halpern A.L."/>
            <person name="Lee A.P."/>
            <person name="Johnson J."/>
            <person name="Dandona N."/>
            <person name="Viswanathan L.D."/>
            <person name="Tay A."/>
            <person name="Venter J.C."/>
            <person name="Strausberg R.L."/>
            <person name="Brenner S."/>
        </authorList>
    </citation>
    <scope>NUCLEOTIDE SEQUENCE [LARGE SCALE GENOMIC DNA]</scope>
</reference>
<sequence length="103" mass="11184">MSSSNTAILPTFTNDDSQTSKLLRKSKESPFVPIGIAGFAAVVGYGLFKLKSRGNTKMSVHLIHMRVAAQSCVVGAMTIGVLYSMYREYIVKPKENAKAVAEK</sequence>
<dbReference type="GeneTree" id="ENSGT00940000154276"/>
<dbReference type="GO" id="GO:0097250">
    <property type="term" value="P:mitochondrial respirasome assembly"/>
    <property type="evidence" value="ECO:0007669"/>
    <property type="project" value="TreeGrafter"/>
</dbReference>
<dbReference type="AlphaFoldDB" id="A0A4W3HQM7"/>
<feature type="transmembrane region" description="Helical" evidence="6">
    <location>
        <begin position="31"/>
        <end position="48"/>
    </location>
</feature>
<accession>A0A4W3HQM7</accession>
<keyword evidence="5 6" id="KW-0472">Membrane</keyword>
<dbReference type="InParanoid" id="A0A4W3HQM7"/>
<evidence type="ECO:0000256" key="5">
    <source>
        <dbReference type="ARBA" id="ARBA00023136"/>
    </source>
</evidence>
<reference evidence="8" key="4">
    <citation type="submission" date="2025-08" db="UniProtKB">
        <authorList>
            <consortium name="Ensembl"/>
        </authorList>
    </citation>
    <scope>IDENTIFICATION</scope>
</reference>
<dbReference type="InterPro" id="IPR050355">
    <property type="entry name" value="RCF1"/>
</dbReference>
<dbReference type="PANTHER" id="PTHR12297">
    <property type="entry name" value="HYPOXIA-INDUCBILE GENE 1 HIG1 -RELATED"/>
    <property type="match status" value="1"/>
</dbReference>
<evidence type="ECO:0000256" key="1">
    <source>
        <dbReference type="ARBA" id="ARBA00004325"/>
    </source>
</evidence>
<dbReference type="Ensembl" id="ENSCMIT00000019974.1">
    <property type="protein sequence ID" value="ENSCMIP00000019608.1"/>
    <property type="gene ID" value="ENSCMIG00000009123.1"/>
</dbReference>
<proteinExistence type="predicted"/>
<reference evidence="9" key="3">
    <citation type="journal article" date="2014" name="Nature">
        <title>Elephant shark genome provides unique insights into gnathostome evolution.</title>
        <authorList>
            <consortium name="International Elephant Shark Genome Sequencing Consortium"/>
            <person name="Venkatesh B."/>
            <person name="Lee A.P."/>
            <person name="Ravi V."/>
            <person name="Maurya A.K."/>
            <person name="Lian M.M."/>
            <person name="Swann J.B."/>
            <person name="Ohta Y."/>
            <person name="Flajnik M.F."/>
            <person name="Sutoh Y."/>
            <person name="Kasahara M."/>
            <person name="Hoon S."/>
            <person name="Gangu V."/>
            <person name="Roy S.W."/>
            <person name="Irimia M."/>
            <person name="Korzh V."/>
            <person name="Kondrychyn I."/>
            <person name="Lim Z.W."/>
            <person name="Tay B.H."/>
            <person name="Tohari S."/>
            <person name="Kong K.W."/>
            <person name="Ho S."/>
            <person name="Lorente-Galdos B."/>
            <person name="Quilez J."/>
            <person name="Marques-Bonet T."/>
            <person name="Raney B.J."/>
            <person name="Ingham P.W."/>
            <person name="Tay A."/>
            <person name="Hillier L.W."/>
            <person name="Minx P."/>
            <person name="Boehm T."/>
            <person name="Wilson R.K."/>
            <person name="Brenner S."/>
            <person name="Warren W.C."/>
        </authorList>
    </citation>
    <scope>NUCLEOTIDE SEQUENCE [LARGE SCALE GENOMIC DNA]</scope>
</reference>
<dbReference type="STRING" id="7868.ENSCMIP00000019608"/>
<protein>
    <submittedName>
        <fullName evidence="8">HIG1 hypoxia inducible domain family member 1A</fullName>
    </submittedName>
</protein>
<reference evidence="8" key="5">
    <citation type="submission" date="2025-09" db="UniProtKB">
        <authorList>
            <consortium name="Ensembl"/>
        </authorList>
    </citation>
    <scope>IDENTIFICATION</scope>
</reference>
<evidence type="ECO:0000259" key="7">
    <source>
        <dbReference type="PROSITE" id="PS51503"/>
    </source>
</evidence>
<dbReference type="RefSeq" id="XP_007906441.1">
    <property type="nucleotide sequence ID" value="XM_007908250.2"/>
</dbReference>
<dbReference type="KEGG" id="cmk:103188299"/>
<dbReference type="PANTHER" id="PTHR12297:SF3">
    <property type="entry name" value="HIG1 DOMAIN FAMILY MEMBER 1A"/>
    <property type="match status" value="1"/>
</dbReference>
<evidence type="ECO:0000256" key="6">
    <source>
        <dbReference type="SAM" id="Phobius"/>
    </source>
</evidence>
<reference evidence="9" key="1">
    <citation type="journal article" date="2006" name="Science">
        <title>Ancient noncoding elements conserved in the human genome.</title>
        <authorList>
            <person name="Venkatesh B."/>
            <person name="Kirkness E.F."/>
            <person name="Loh Y.H."/>
            <person name="Halpern A.L."/>
            <person name="Lee A.P."/>
            <person name="Johnson J."/>
            <person name="Dandona N."/>
            <person name="Viswanathan L.D."/>
            <person name="Tay A."/>
            <person name="Venter J.C."/>
            <person name="Strausberg R.L."/>
            <person name="Brenner S."/>
        </authorList>
    </citation>
    <scope>NUCLEOTIDE SEQUENCE [LARGE SCALE GENOMIC DNA]</scope>
</reference>
<evidence type="ECO:0000256" key="2">
    <source>
        <dbReference type="ARBA" id="ARBA00022692"/>
    </source>
</evidence>
<evidence type="ECO:0000313" key="8">
    <source>
        <dbReference type="Ensembl" id="ENSCMIP00000019608.1"/>
    </source>
</evidence>
<dbReference type="GeneID" id="103188299"/>
<keyword evidence="2 6" id="KW-0812">Transmembrane</keyword>
<feature type="transmembrane region" description="Helical" evidence="6">
    <location>
        <begin position="68"/>
        <end position="86"/>
    </location>
</feature>
<keyword evidence="3 6" id="KW-1133">Transmembrane helix</keyword>
<organism evidence="8 9">
    <name type="scientific">Callorhinchus milii</name>
    <name type="common">Ghost shark</name>
    <dbReference type="NCBI Taxonomy" id="7868"/>
    <lineage>
        <taxon>Eukaryota</taxon>
        <taxon>Metazoa</taxon>
        <taxon>Chordata</taxon>
        <taxon>Craniata</taxon>
        <taxon>Vertebrata</taxon>
        <taxon>Chondrichthyes</taxon>
        <taxon>Holocephali</taxon>
        <taxon>Chimaeriformes</taxon>
        <taxon>Callorhinchidae</taxon>
        <taxon>Callorhinchus</taxon>
    </lineage>
</organism>
<dbReference type="CTD" id="25994"/>
<dbReference type="Gene3D" id="6.10.140.1320">
    <property type="match status" value="1"/>
</dbReference>
<dbReference type="Proteomes" id="UP000314986">
    <property type="component" value="Unassembled WGS sequence"/>
</dbReference>
<gene>
    <name evidence="8" type="primary">higd1a</name>
</gene>
<dbReference type="OMA" id="DQGEAPC"/>
<dbReference type="GO" id="GO:0031966">
    <property type="term" value="C:mitochondrial membrane"/>
    <property type="evidence" value="ECO:0007669"/>
    <property type="project" value="UniProtKB-SubCell"/>
</dbReference>
<comment type="subcellular location">
    <subcellularLocation>
        <location evidence="1">Mitochondrion membrane</location>
    </subcellularLocation>
</comment>
<evidence type="ECO:0000313" key="9">
    <source>
        <dbReference type="Proteomes" id="UP000314986"/>
    </source>
</evidence>
<dbReference type="InterPro" id="IPR007667">
    <property type="entry name" value="Hypoxia_induced_domain"/>
</dbReference>
<evidence type="ECO:0000256" key="4">
    <source>
        <dbReference type="ARBA" id="ARBA00023128"/>
    </source>
</evidence>
<evidence type="ECO:0000256" key="3">
    <source>
        <dbReference type="ARBA" id="ARBA00022989"/>
    </source>
</evidence>
<dbReference type="PROSITE" id="PS51503">
    <property type="entry name" value="HIG1"/>
    <property type="match status" value="1"/>
</dbReference>
<dbReference type="OrthoDB" id="10003563at2759"/>
<keyword evidence="9" id="KW-1185">Reference proteome</keyword>
<keyword evidence="4" id="KW-0496">Mitochondrion</keyword>
<feature type="domain" description="HIG1" evidence="7">
    <location>
        <begin position="3"/>
        <end position="95"/>
    </location>
</feature>
<name>A0A4W3HQM7_CALMI</name>